<protein>
    <submittedName>
        <fullName evidence="2">Uncharacterized protein</fullName>
    </submittedName>
</protein>
<dbReference type="AlphaFoldDB" id="A0A1G8HQH1"/>
<keyword evidence="1" id="KW-0812">Transmembrane</keyword>
<dbReference type="STRING" id="1121419.SAMN05443529_12632"/>
<dbReference type="OrthoDB" id="1798209at2"/>
<evidence type="ECO:0000313" key="3">
    <source>
        <dbReference type="Proteomes" id="UP000198656"/>
    </source>
</evidence>
<organism evidence="2 3">
    <name type="scientific">Desulfosporosinus hippei DSM 8344</name>
    <dbReference type="NCBI Taxonomy" id="1121419"/>
    <lineage>
        <taxon>Bacteria</taxon>
        <taxon>Bacillati</taxon>
        <taxon>Bacillota</taxon>
        <taxon>Clostridia</taxon>
        <taxon>Eubacteriales</taxon>
        <taxon>Desulfitobacteriaceae</taxon>
        <taxon>Desulfosporosinus</taxon>
    </lineage>
</organism>
<dbReference type="Proteomes" id="UP000198656">
    <property type="component" value="Unassembled WGS sequence"/>
</dbReference>
<feature type="transmembrane region" description="Helical" evidence="1">
    <location>
        <begin position="33"/>
        <end position="57"/>
    </location>
</feature>
<proteinExistence type="predicted"/>
<keyword evidence="1" id="KW-0472">Membrane</keyword>
<feature type="transmembrane region" description="Helical" evidence="1">
    <location>
        <begin position="7"/>
        <end position="27"/>
    </location>
</feature>
<keyword evidence="1" id="KW-1133">Transmembrane helix</keyword>
<feature type="transmembrane region" description="Helical" evidence="1">
    <location>
        <begin position="103"/>
        <end position="120"/>
    </location>
</feature>
<evidence type="ECO:0000313" key="2">
    <source>
        <dbReference type="EMBL" id="SDI08917.1"/>
    </source>
</evidence>
<dbReference type="RefSeq" id="WP_092335109.1">
    <property type="nucleotide sequence ID" value="NZ_FNCP01000026.1"/>
</dbReference>
<gene>
    <name evidence="2" type="ORF">SAMN05443529_12632</name>
</gene>
<keyword evidence="3" id="KW-1185">Reference proteome</keyword>
<sequence length="126" mass="14145">MSVGKGRILSIIFGTVIYLAFFCHGILNYPMSWVVKVFFKAPVLGLAIAVIICLIFPDQKTKSFPNDQAISGILFWANILLPILIGLIALWYVVNGDYTEIDWLIFALSFYIGLNGWELVRGKSEL</sequence>
<dbReference type="EMBL" id="FNCP01000026">
    <property type="protein sequence ID" value="SDI08917.1"/>
    <property type="molecule type" value="Genomic_DNA"/>
</dbReference>
<accession>A0A1G8HQH1</accession>
<reference evidence="3" key="1">
    <citation type="submission" date="2016-10" db="EMBL/GenBank/DDBJ databases">
        <authorList>
            <person name="Varghese N."/>
            <person name="Submissions S."/>
        </authorList>
    </citation>
    <scope>NUCLEOTIDE SEQUENCE [LARGE SCALE GENOMIC DNA]</scope>
    <source>
        <strain evidence="3">DSM 8344</strain>
    </source>
</reference>
<name>A0A1G8HQH1_9FIRM</name>
<feature type="transmembrane region" description="Helical" evidence="1">
    <location>
        <begin position="69"/>
        <end position="91"/>
    </location>
</feature>
<evidence type="ECO:0000256" key="1">
    <source>
        <dbReference type="SAM" id="Phobius"/>
    </source>
</evidence>